<reference evidence="2" key="1">
    <citation type="submission" date="2022-11" db="UniProtKB">
        <authorList>
            <consortium name="WormBaseParasite"/>
        </authorList>
    </citation>
    <scope>IDENTIFICATION</scope>
</reference>
<accession>A0AC34F6Y4</accession>
<organism evidence="1 2">
    <name type="scientific">Panagrolaimus sp. ES5</name>
    <dbReference type="NCBI Taxonomy" id="591445"/>
    <lineage>
        <taxon>Eukaryota</taxon>
        <taxon>Metazoa</taxon>
        <taxon>Ecdysozoa</taxon>
        <taxon>Nematoda</taxon>
        <taxon>Chromadorea</taxon>
        <taxon>Rhabditida</taxon>
        <taxon>Tylenchina</taxon>
        <taxon>Panagrolaimomorpha</taxon>
        <taxon>Panagrolaimoidea</taxon>
        <taxon>Panagrolaimidae</taxon>
        <taxon>Panagrolaimus</taxon>
    </lineage>
</organism>
<name>A0AC34F6Y4_9BILA</name>
<evidence type="ECO:0000313" key="2">
    <source>
        <dbReference type="WBParaSite" id="ES5_v2.g12849.t1"/>
    </source>
</evidence>
<sequence length="476" mass="55026">MECSTTVNESSFNGVICPFEIECKFQKANLIALKDSENGFLEGKCFYAFNILGLQYCVRIYPNGNDKESLGETWVFLHVNGSKKRKITAEFTISIESAGYTENFRDVFKCDEQLGFECCQTADFFGAKNKYFVDREITVKVEGILKAETSSVTTNSRPISMRWKIDENLLKSTRQSQNRRFHSKRIKIASYNDLKYFLSICPNRIRHGKQPHTRLYLNIEMTKEKHVEAVYVFSLDSVNFNRGEQYKFEKSKGHAITLCSTEDLFDSLKGYFIDGFLTVNFNGILIIGKSQPTVLNCEKGLAPKNDQQKQYKEFTIFVEEKEIKVHRKILMDASPVWTGMFESGMKESVENKMFIEDFPFKIVDAAINIFYSNNVPRKFSFEDILSLYKFADKYEIHLIMDLVEKYFIRKLSPSNVVHLIHFSKDFSIKKLHQSCIDFLSKCSKNSTPVYGSESLDKDFIVSLFTNSLLPCDYTFA</sequence>
<protein>
    <submittedName>
        <fullName evidence="2">BTB domain-containing protein</fullName>
    </submittedName>
</protein>
<proteinExistence type="predicted"/>
<evidence type="ECO:0000313" key="1">
    <source>
        <dbReference type="Proteomes" id="UP000887579"/>
    </source>
</evidence>
<dbReference type="WBParaSite" id="ES5_v2.g12849.t1">
    <property type="protein sequence ID" value="ES5_v2.g12849.t1"/>
    <property type="gene ID" value="ES5_v2.g12849"/>
</dbReference>
<dbReference type="Proteomes" id="UP000887579">
    <property type="component" value="Unplaced"/>
</dbReference>